<keyword evidence="2" id="KW-0596">Phosphopantetheine</keyword>
<dbReference type="InterPro" id="IPR013120">
    <property type="entry name" value="FAR_NAD-bd"/>
</dbReference>
<gene>
    <name evidence="5" type="ORF">H9632_04240</name>
</gene>
<dbReference type="Gene3D" id="3.30.300.30">
    <property type="match status" value="1"/>
</dbReference>
<evidence type="ECO:0000259" key="4">
    <source>
        <dbReference type="PROSITE" id="PS50075"/>
    </source>
</evidence>
<evidence type="ECO:0000313" key="5">
    <source>
        <dbReference type="EMBL" id="MBD8032266.1"/>
    </source>
</evidence>
<dbReference type="InterPro" id="IPR036736">
    <property type="entry name" value="ACP-like_sf"/>
</dbReference>
<keyword evidence="3" id="KW-0597">Phosphoprotein</keyword>
<feature type="domain" description="Carrier" evidence="4">
    <location>
        <begin position="522"/>
        <end position="596"/>
    </location>
</feature>
<organism evidence="5 6">
    <name type="scientific">Solibacillus merdavium</name>
    <dbReference type="NCBI Taxonomy" id="2762218"/>
    <lineage>
        <taxon>Bacteria</taxon>
        <taxon>Bacillati</taxon>
        <taxon>Bacillota</taxon>
        <taxon>Bacilli</taxon>
        <taxon>Bacillales</taxon>
        <taxon>Caryophanaceae</taxon>
        <taxon>Solibacillus</taxon>
    </lineage>
</organism>
<dbReference type="Gene3D" id="2.30.38.10">
    <property type="entry name" value="Luciferase, Domain 3"/>
    <property type="match status" value="1"/>
</dbReference>
<dbReference type="RefSeq" id="WP_191702861.1">
    <property type="nucleotide sequence ID" value="NZ_JACSPW010000002.1"/>
</dbReference>
<reference evidence="5 6" key="1">
    <citation type="submission" date="2020-08" db="EMBL/GenBank/DDBJ databases">
        <title>A Genomic Blueprint of the Chicken Gut Microbiome.</title>
        <authorList>
            <person name="Gilroy R."/>
            <person name="Ravi A."/>
            <person name="Getino M."/>
            <person name="Pursley I."/>
            <person name="Horton D.L."/>
            <person name="Alikhan N.-F."/>
            <person name="Baker D."/>
            <person name="Gharbi K."/>
            <person name="Hall N."/>
            <person name="Watson M."/>
            <person name="Adriaenssens E.M."/>
            <person name="Foster-Nyarko E."/>
            <person name="Jarju S."/>
            <person name="Secka A."/>
            <person name="Antonio M."/>
            <person name="Oren A."/>
            <person name="Chaudhuri R."/>
            <person name="La Ragione R.M."/>
            <person name="Hildebrand F."/>
            <person name="Pallen M.J."/>
        </authorList>
    </citation>
    <scope>NUCLEOTIDE SEQUENCE [LARGE SCALE GENOMIC DNA]</scope>
    <source>
        <strain evidence="5 6">Sa1YVA6</strain>
    </source>
</reference>
<dbReference type="InterPro" id="IPR006162">
    <property type="entry name" value="Ppantetheine_attach_site"/>
</dbReference>
<evidence type="ECO:0000313" key="6">
    <source>
        <dbReference type="Proteomes" id="UP000600565"/>
    </source>
</evidence>
<dbReference type="InterPro" id="IPR009081">
    <property type="entry name" value="PP-bd_ACP"/>
</dbReference>
<dbReference type="InterPro" id="IPR045851">
    <property type="entry name" value="AMP-bd_C_sf"/>
</dbReference>
<dbReference type="PANTHER" id="PTHR44845:SF7">
    <property type="entry name" value="PLIPASTATIN SYNTHASE SUBUNIT D"/>
    <property type="match status" value="1"/>
</dbReference>
<dbReference type="Gene3D" id="1.10.1200.10">
    <property type="entry name" value="ACP-like"/>
    <property type="match status" value="1"/>
</dbReference>
<keyword evidence="6" id="KW-1185">Reference proteome</keyword>
<dbReference type="Proteomes" id="UP000600565">
    <property type="component" value="Unassembled WGS sequence"/>
</dbReference>
<dbReference type="PROSITE" id="PS00012">
    <property type="entry name" value="PHOSPHOPANTETHEINE"/>
    <property type="match status" value="1"/>
</dbReference>
<evidence type="ECO:0000256" key="1">
    <source>
        <dbReference type="ARBA" id="ARBA00006432"/>
    </source>
</evidence>
<dbReference type="Pfam" id="PF00550">
    <property type="entry name" value="PP-binding"/>
    <property type="match status" value="1"/>
</dbReference>
<dbReference type="SUPFAM" id="SSF47336">
    <property type="entry name" value="ACP-like"/>
    <property type="match status" value="1"/>
</dbReference>
<name>A0ABR8XK08_9BACL</name>
<dbReference type="NCBIfam" id="TIGR01733">
    <property type="entry name" value="AA-adenyl-dom"/>
    <property type="match status" value="1"/>
</dbReference>
<accession>A0ABR8XK08</accession>
<dbReference type="SUPFAM" id="SSF51735">
    <property type="entry name" value="NAD(P)-binding Rossmann-fold domains"/>
    <property type="match status" value="1"/>
</dbReference>
<dbReference type="PROSITE" id="PS50075">
    <property type="entry name" value="CARRIER"/>
    <property type="match status" value="1"/>
</dbReference>
<dbReference type="Pfam" id="PF07993">
    <property type="entry name" value="NAD_binding_4"/>
    <property type="match status" value="1"/>
</dbReference>
<comment type="caution">
    <text evidence="5">The sequence shown here is derived from an EMBL/GenBank/DDBJ whole genome shotgun (WGS) entry which is preliminary data.</text>
</comment>
<evidence type="ECO:0000256" key="3">
    <source>
        <dbReference type="ARBA" id="ARBA00022553"/>
    </source>
</evidence>
<dbReference type="Pfam" id="PF00501">
    <property type="entry name" value="AMP-binding"/>
    <property type="match status" value="1"/>
</dbReference>
<dbReference type="InterPro" id="IPR010071">
    <property type="entry name" value="AA_adenyl_dom"/>
</dbReference>
<proteinExistence type="inferred from homology"/>
<sequence>MDTILHKFNEIVLKQGDAIALKERNRQLSFTELDNESNKVARYLIDNGFEKGGFVAIYLKRSVDTVVSLLGIIKAGGVYVSLDPSHPNERNSYIIEDINTSFIITNAGAEQNLSFLQHNPSMNILQLEKIYANKSADLFGDVNDRVEDPCYTIFTSGTTGKPKGTLIRQKGILNLVDYMQKDWQVNDQDRILQFATYSFDASVLDTFLSLLTGSMLYLIDDEERMAESNFLNVVKNEGITIIPVLPTVFFNRIVNHLTEENSDLFTSVKLVGVGGELLTGDLARKFKSFVGDKTRFFNLYGPTEITVMATAYEVPKDLSNDVYSVPIGKQLPGNKVYIVNEDGKQCEVNEVGELWVASVGISLGYLHNEEKTKEVFVQNPFDSNIYEGIVYKTGDLVKQLADGNIEFVSRKDTQVKIRGHRIEIAEIETKMNEIDGVNNAVVVVEKEEDDQILKAFFTSTDHIDHSSIIEILKADLPSYMLPAKLKQLEDIPFAPTGKVDRKALEKIEADRVSLMGSREIIAPRNKVESDLVAVWQKVLKIDSVSVNDNLFDIGGHSLKVIEILAHVKQTYPALTIKDFFDLKTIENLAEKVIKTSVNKEVEFNGEFTKLTEWPIMSIKEKVMPVNRVLVTGATGFLGSHIAKKLLDEGKEVVLLVRGENAEQRVYETMQKYFNCNMHSLITVISGDLTKQFLGLSKEVFTELANKIDAIIHSAADVRHFGNREHFEKVNVQGTKNIFELVSINSDITFHHISTVGVVQDLLIEGKWNDVKYMSEIPEDLQLDSVYTDTKMKAEKWILDQAKTGKQVFVYRMGNLAGRYSDGHFQSNIDENAFYRMLKLMILVNKAPNVQWMVDFTPIDFAADVVVKSALTAEHAVRVYHVCHPNPIPFAQFVSILNELDLSIEMVEKSFYEDYILSGNMSEEIKNLAVAQLDGDGANDTNAIFDSQQTMQLLKIEHLPKIEKEYIGKLIQYASEQQFIKVAVYA</sequence>
<dbReference type="InterPro" id="IPR036291">
    <property type="entry name" value="NAD(P)-bd_dom_sf"/>
</dbReference>
<dbReference type="InterPro" id="IPR000873">
    <property type="entry name" value="AMP-dep_synth/lig_dom"/>
</dbReference>
<evidence type="ECO:0000256" key="2">
    <source>
        <dbReference type="ARBA" id="ARBA00022450"/>
    </source>
</evidence>
<dbReference type="PANTHER" id="PTHR44845">
    <property type="entry name" value="CARRIER DOMAIN-CONTAINING PROTEIN"/>
    <property type="match status" value="1"/>
</dbReference>
<protein>
    <submittedName>
        <fullName evidence="5">Amino acid adenylation domain-containing protein</fullName>
    </submittedName>
</protein>
<dbReference type="SUPFAM" id="SSF56801">
    <property type="entry name" value="Acetyl-CoA synthetase-like"/>
    <property type="match status" value="1"/>
</dbReference>
<dbReference type="Gene3D" id="3.40.50.720">
    <property type="entry name" value="NAD(P)-binding Rossmann-like Domain"/>
    <property type="match status" value="1"/>
</dbReference>
<dbReference type="EMBL" id="JACSPW010000002">
    <property type="protein sequence ID" value="MBD8032266.1"/>
    <property type="molecule type" value="Genomic_DNA"/>
</dbReference>
<dbReference type="Gene3D" id="3.40.50.980">
    <property type="match status" value="2"/>
</dbReference>
<dbReference type="CDD" id="cd05930">
    <property type="entry name" value="A_NRPS"/>
    <property type="match status" value="1"/>
</dbReference>
<comment type="similarity">
    <text evidence="1">Belongs to the ATP-dependent AMP-binding enzyme family.</text>
</comment>